<evidence type="ECO:0000313" key="2">
    <source>
        <dbReference type="EMBL" id="JAD41464.1"/>
    </source>
</evidence>
<name>A0A0A8ZPY3_ARUDO</name>
<dbReference type="AlphaFoldDB" id="A0A0A8ZPY3"/>
<organism evidence="2">
    <name type="scientific">Arundo donax</name>
    <name type="common">Giant reed</name>
    <name type="synonym">Donax arundinaceus</name>
    <dbReference type="NCBI Taxonomy" id="35708"/>
    <lineage>
        <taxon>Eukaryota</taxon>
        <taxon>Viridiplantae</taxon>
        <taxon>Streptophyta</taxon>
        <taxon>Embryophyta</taxon>
        <taxon>Tracheophyta</taxon>
        <taxon>Spermatophyta</taxon>
        <taxon>Magnoliopsida</taxon>
        <taxon>Liliopsida</taxon>
        <taxon>Poales</taxon>
        <taxon>Poaceae</taxon>
        <taxon>PACMAD clade</taxon>
        <taxon>Arundinoideae</taxon>
        <taxon>Arundineae</taxon>
        <taxon>Arundo</taxon>
    </lineage>
</organism>
<protein>
    <submittedName>
        <fullName evidence="2">Uncharacterized protein</fullName>
    </submittedName>
</protein>
<evidence type="ECO:0000256" key="1">
    <source>
        <dbReference type="SAM" id="Phobius"/>
    </source>
</evidence>
<dbReference type="EMBL" id="GBRH01256431">
    <property type="protein sequence ID" value="JAD41464.1"/>
    <property type="molecule type" value="Transcribed_RNA"/>
</dbReference>
<keyword evidence="1" id="KW-0472">Membrane</keyword>
<reference evidence="2" key="2">
    <citation type="journal article" date="2015" name="Data Brief">
        <title>Shoot transcriptome of the giant reed, Arundo donax.</title>
        <authorList>
            <person name="Barrero R.A."/>
            <person name="Guerrero F.D."/>
            <person name="Moolhuijzen P."/>
            <person name="Goolsby J.A."/>
            <person name="Tidwell J."/>
            <person name="Bellgard S.E."/>
            <person name="Bellgard M.I."/>
        </authorList>
    </citation>
    <scope>NUCLEOTIDE SEQUENCE</scope>
    <source>
        <tissue evidence="2">Shoot tissue taken approximately 20 cm above the soil surface</tissue>
    </source>
</reference>
<proteinExistence type="predicted"/>
<sequence length="59" mass="6469">MKQTVKQSLKGCGGSLRRIHEEFGRGAEKFGRSVSRRAVLLTLIPFATVATVGGMSYKR</sequence>
<keyword evidence="1" id="KW-0812">Transmembrane</keyword>
<keyword evidence="1" id="KW-1133">Transmembrane helix</keyword>
<feature type="transmembrane region" description="Helical" evidence="1">
    <location>
        <begin position="38"/>
        <end position="57"/>
    </location>
</feature>
<accession>A0A0A8ZPY3</accession>
<reference evidence="2" key="1">
    <citation type="submission" date="2014-09" db="EMBL/GenBank/DDBJ databases">
        <authorList>
            <person name="Magalhaes I.L.F."/>
            <person name="Oliveira U."/>
            <person name="Santos F.R."/>
            <person name="Vidigal T.H.D.A."/>
            <person name="Brescovit A.D."/>
            <person name="Santos A.J."/>
        </authorList>
    </citation>
    <scope>NUCLEOTIDE SEQUENCE</scope>
    <source>
        <tissue evidence="2">Shoot tissue taken approximately 20 cm above the soil surface</tissue>
    </source>
</reference>